<dbReference type="SUPFAM" id="SSF46785">
    <property type="entry name" value="Winged helix' DNA-binding domain"/>
    <property type="match status" value="1"/>
</dbReference>
<name>A0A5C5VYD4_9BACT</name>
<dbReference type="Pfam" id="PF13412">
    <property type="entry name" value="HTH_24"/>
    <property type="match status" value="1"/>
</dbReference>
<dbReference type="PRINTS" id="PR00033">
    <property type="entry name" value="HTHASNC"/>
</dbReference>
<proteinExistence type="predicted"/>
<dbReference type="OrthoDB" id="259423at2"/>
<dbReference type="InterPro" id="IPR036388">
    <property type="entry name" value="WH-like_DNA-bd_sf"/>
</dbReference>
<sequence length="255" mass="27974">MLSVMNLSDPADRLLIDHLRRRSAASVSELMDLLGVTATAVRQRLNRLMADGLIGRQLDRPTDGEATGRGRPSYRYSLTERGRSGAGDNYQDLAQAMWQEIRSIPDPAIRAGAVKRVANRLAERYSPSIDGEDLKQRMLEMTRLLGEREVPVELDESSGLPVLTLLACPYPKLAENDRTVCAMEKVLLSEVLGEAVRLSECRLDGGGCCSFTPSRGDRRREPTESLPKVTLSDDLHATDGTAGAVEIVLAEEAVR</sequence>
<keyword evidence="2" id="KW-1185">Reference proteome</keyword>
<comment type="caution">
    <text evidence="1">The sequence shown here is derived from an EMBL/GenBank/DDBJ whole genome shotgun (WGS) entry which is preliminary data.</text>
</comment>
<dbReference type="InterPro" id="IPR000485">
    <property type="entry name" value="AsnC-type_HTH_dom"/>
</dbReference>
<organism evidence="1 2">
    <name type="scientific">Botrimarina hoheduenensis</name>
    <dbReference type="NCBI Taxonomy" id="2528000"/>
    <lineage>
        <taxon>Bacteria</taxon>
        <taxon>Pseudomonadati</taxon>
        <taxon>Planctomycetota</taxon>
        <taxon>Planctomycetia</taxon>
        <taxon>Pirellulales</taxon>
        <taxon>Lacipirellulaceae</taxon>
        <taxon>Botrimarina</taxon>
    </lineage>
</organism>
<accession>A0A5C5VYD4</accession>
<reference evidence="1 2" key="1">
    <citation type="submission" date="2019-02" db="EMBL/GenBank/DDBJ databases">
        <title>Deep-cultivation of Planctomycetes and their phenomic and genomic characterization uncovers novel biology.</title>
        <authorList>
            <person name="Wiegand S."/>
            <person name="Jogler M."/>
            <person name="Boedeker C."/>
            <person name="Pinto D."/>
            <person name="Vollmers J."/>
            <person name="Rivas-Marin E."/>
            <person name="Kohn T."/>
            <person name="Peeters S.H."/>
            <person name="Heuer A."/>
            <person name="Rast P."/>
            <person name="Oberbeckmann S."/>
            <person name="Bunk B."/>
            <person name="Jeske O."/>
            <person name="Meyerdierks A."/>
            <person name="Storesund J.E."/>
            <person name="Kallscheuer N."/>
            <person name="Luecker S."/>
            <person name="Lage O.M."/>
            <person name="Pohl T."/>
            <person name="Merkel B.J."/>
            <person name="Hornburger P."/>
            <person name="Mueller R.-W."/>
            <person name="Bruemmer F."/>
            <person name="Labrenz M."/>
            <person name="Spormann A.M."/>
            <person name="Op Den Camp H."/>
            <person name="Overmann J."/>
            <person name="Amann R."/>
            <person name="Jetten M.S.M."/>
            <person name="Mascher T."/>
            <person name="Medema M.H."/>
            <person name="Devos D.P."/>
            <person name="Kaster A.-K."/>
            <person name="Ovreas L."/>
            <person name="Rohde M."/>
            <person name="Galperin M.Y."/>
            <person name="Jogler C."/>
        </authorList>
    </citation>
    <scope>NUCLEOTIDE SEQUENCE [LARGE SCALE GENOMIC DNA]</scope>
    <source>
        <strain evidence="1 2">Pla111</strain>
    </source>
</reference>
<dbReference type="AlphaFoldDB" id="A0A5C5VYD4"/>
<dbReference type="CDD" id="cd00090">
    <property type="entry name" value="HTH_ARSR"/>
    <property type="match status" value="1"/>
</dbReference>
<dbReference type="GO" id="GO:0006355">
    <property type="term" value="P:regulation of DNA-templated transcription"/>
    <property type="evidence" value="ECO:0007669"/>
    <property type="project" value="UniProtKB-ARBA"/>
</dbReference>
<dbReference type="Proteomes" id="UP000318995">
    <property type="component" value="Unassembled WGS sequence"/>
</dbReference>
<protein>
    <submittedName>
        <fullName evidence="1">MarR family protein</fullName>
    </submittedName>
</protein>
<evidence type="ECO:0000313" key="2">
    <source>
        <dbReference type="Proteomes" id="UP000318995"/>
    </source>
</evidence>
<dbReference type="InterPro" id="IPR036390">
    <property type="entry name" value="WH_DNA-bd_sf"/>
</dbReference>
<dbReference type="InterPro" id="IPR011991">
    <property type="entry name" value="ArsR-like_HTH"/>
</dbReference>
<dbReference type="GO" id="GO:0043565">
    <property type="term" value="F:sequence-specific DNA binding"/>
    <property type="evidence" value="ECO:0007669"/>
    <property type="project" value="InterPro"/>
</dbReference>
<gene>
    <name evidence="1" type="ORF">Pla111_26010</name>
</gene>
<dbReference type="EMBL" id="SJPH01000005">
    <property type="protein sequence ID" value="TWT42963.1"/>
    <property type="molecule type" value="Genomic_DNA"/>
</dbReference>
<dbReference type="Gene3D" id="1.10.10.10">
    <property type="entry name" value="Winged helix-like DNA-binding domain superfamily/Winged helix DNA-binding domain"/>
    <property type="match status" value="1"/>
</dbReference>
<evidence type="ECO:0000313" key="1">
    <source>
        <dbReference type="EMBL" id="TWT42963.1"/>
    </source>
</evidence>